<dbReference type="Pfam" id="PF05380">
    <property type="entry name" value="Peptidase_A17"/>
    <property type="match status" value="1"/>
</dbReference>
<dbReference type="InterPro" id="IPR001969">
    <property type="entry name" value="Aspartic_peptidase_AS"/>
</dbReference>
<dbReference type="Gene3D" id="3.30.420.10">
    <property type="entry name" value="Ribonuclease H-like superfamily/Ribonuclease H"/>
    <property type="match status" value="1"/>
</dbReference>
<keyword evidence="10" id="KW-1185">Reference proteome</keyword>
<keyword evidence="6" id="KW-0695">RNA-directed DNA polymerase</keyword>
<comment type="caution">
    <text evidence="9">The sequence shown here is derived from an EMBL/GenBank/DDBJ whole genome shotgun (WGS) entry which is preliminary data.</text>
</comment>
<evidence type="ECO:0000256" key="2">
    <source>
        <dbReference type="ARBA" id="ARBA00022695"/>
    </source>
</evidence>
<feature type="region of interest" description="Disordered" evidence="7">
    <location>
        <begin position="466"/>
        <end position="496"/>
    </location>
</feature>
<gene>
    <name evidence="9" type="ORF">PVAND_013698</name>
</gene>
<dbReference type="Proteomes" id="UP001107558">
    <property type="component" value="Chromosome 1"/>
</dbReference>
<dbReference type="PROSITE" id="PS00141">
    <property type="entry name" value="ASP_PROTEASE"/>
    <property type="match status" value="1"/>
</dbReference>
<dbReference type="GO" id="GO:0004190">
    <property type="term" value="F:aspartic-type endopeptidase activity"/>
    <property type="evidence" value="ECO:0007669"/>
    <property type="project" value="InterPro"/>
</dbReference>
<dbReference type="PANTHER" id="PTHR47331:SF1">
    <property type="entry name" value="GAG-LIKE PROTEIN"/>
    <property type="match status" value="1"/>
</dbReference>
<dbReference type="Gene3D" id="3.30.70.270">
    <property type="match status" value="1"/>
</dbReference>
<organism evidence="9 10">
    <name type="scientific">Polypedilum vanderplanki</name>
    <name type="common">Sleeping chironomid midge</name>
    <dbReference type="NCBI Taxonomy" id="319348"/>
    <lineage>
        <taxon>Eukaryota</taxon>
        <taxon>Metazoa</taxon>
        <taxon>Ecdysozoa</taxon>
        <taxon>Arthropoda</taxon>
        <taxon>Hexapoda</taxon>
        <taxon>Insecta</taxon>
        <taxon>Pterygota</taxon>
        <taxon>Neoptera</taxon>
        <taxon>Endopterygota</taxon>
        <taxon>Diptera</taxon>
        <taxon>Nematocera</taxon>
        <taxon>Chironomoidea</taxon>
        <taxon>Chironomidae</taxon>
        <taxon>Chironominae</taxon>
        <taxon>Polypedilum</taxon>
        <taxon>Polypedilum</taxon>
    </lineage>
</organism>
<dbReference type="GO" id="GO:0004519">
    <property type="term" value="F:endonuclease activity"/>
    <property type="evidence" value="ECO:0007669"/>
    <property type="project" value="UniProtKB-KW"/>
</dbReference>
<evidence type="ECO:0000256" key="5">
    <source>
        <dbReference type="ARBA" id="ARBA00022801"/>
    </source>
</evidence>
<reference evidence="9" key="1">
    <citation type="submission" date="2021-03" db="EMBL/GenBank/DDBJ databases">
        <title>Chromosome level genome of the anhydrobiotic midge Polypedilum vanderplanki.</title>
        <authorList>
            <person name="Yoshida Y."/>
            <person name="Kikawada T."/>
            <person name="Gusev O."/>
        </authorList>
    </citation>
    <scope>NUCLEOTIDE SEQUENCE</scope>
    <source>
        <strain evidence="9">NIAS01</strain>
        <tissue evidence="9">Whole body or cell culture</tissue>
    </source>
</reference>
<dbReference type="GO" id="GO:0003964">
    <property type="term" value="F:RNA-directed DNA polymerase activity"/>
    <property type="evidence" value="ECO:0007669"/>
    <property type="project" value="UniProtKB-KW"/>
</dbReference>
<dbReference type="GO" id="GO:0015074">
    <property type="term" value="P:DNA integration"/>
    <property type="evidence" value="ECO:0007669"/>
    <property type="project" value="InterPro"/>
</dbReference>
<dbReference type="InterPro" id="IPR036397">
    <property type="entry name" value="RNaseH_sf"/>
</dbReference>
<name>A0A9J6CR99_POLVA</name>
<dbReference type="EMBL" id="JADBJN010000001">
    <property type="protein sequence ID" value="KAG5684464.1"/>
    <property type="molecule type" value="Genomic_DNA"/>
</dbReference>
<dbReference type="OrthoDB" id="10049357at2759"/>
<protein>
    <recommendedName>
        <fullName evidence="8">Integrase catalytic domain-containing protein</fullName>
    </recommendedName>
</protein>
<dbReference type="Pfam" id="PF00078">
    <property type="entry name" value="RVT_1"/>
    <property type="match status" value="1"/>
</dbReference>
<evidence type="ECO:0000313" key="9">
    <source>
        <dbReference type="EMBL" id="KAG5684464.1"/>
    </source>
</evidence>
<dbReference type="SUPFAM" id="SSF56672">
    <property type="entry name" value="DNA/RNA polymerases"/>
    <property type="match status" value="1"/>
</dbReference>
<keyword evidence="4" id="KW-0255">Endonuclease</keyword>
<dbReference type="PROSITE" id="PS50994">
    <property type="entry name" value="INTEGRASE"/>
    <property type="match status" value="1"/>
</dbReference>
<keyword evidence="5" id="KW-0378">Hydrolase</keyword>
<dbReference type="SUPFAM" id="SSF53098">
    <property type="entry name" value="Ribonuclease H-like"/>
    <property type="match status" value="1"/>
</dbReference>
<feature type="region of interest" description="Disordered" evidence="7">
    <location>
        <begin position="1"/>
        <end position="26"/>
    </location>
</feature>
<proteinExistence type="predicted"/>
<feature type="compositionally biased region" description="Polar residues" evidence="7">
    <location>
        <begin position="520"/>
        <end position="529"/>
    </location>
</feature>
<feature type="compositionally biased region" description="Polar residues" evidence="7">
    <location>
        <begin position="48"/>
        <end position="97"/>
    </location>
</feature>
<evidence type="ECO:0000256" key="4">
    <source>
        <dbReference type="ARBA" id="ARBA00022759"/>
    </source>
</evidence>
<accession>A0A9J6CR99</accession>
<dbReference type="InterPro" id="IPR012337">
    <property type="entry name" value="RNaseH-like_sf"/>
</dbReference>
<sequence>MQYSQQAADNFQRNSQNNAANSKNEAELTNTINKMMLEIENLKKKVNSNETAPQAQSQNAANGATQKTQNDSNGASQRTQSTPINNFNRGHTQGSNDINMSIQNAVEESMRRFNNGSLLQMSVLNQKMVEIQMNESLRNTYRVLPKVTNPDYEWIIFFQSFNESKHLFSDSENVARLQTAIECEKIRKSGGPNLFNPYTYGSTLEDLNKRIGRSENLLLNEKLKLVNNMKIRNDDKRGLINLIENIKKYSILVDKLGSFADRTDLSIISRLARLLPGSLKAKWSIEFNQLRDLYNVVHIKQMSIWLDRQINTCETELYFDKMDPYGEIKMKNPRQKPESKDSKNKVKNEKVFHHIEEEDQSEVSSNESDENEMLNFVNDGKFKKENPATYCWYHKKDNHSVLNCFSLLNKTGQEVCKIAENEGYCTKCAGKKHSNCHYNFNCIMPDCELKHAAIFCSKRVPAKSSSFQSKFSNNNKKHEQKNEYNKKNDNQKKTTHSVQVTNDEIETLSQNQCKNDDTKSLSNSVTSEPESNLTTFNALFSKDISSLNLPKSHMICEKESLNISKENTNNSNNNVFEIHENKSLLPVVVVILKNGGRSLIGAFLLDTGSSVSIIDEHFASKLGSEGVSKPLYIEWSGGKIRGDEKSQIVQYEALGIHEGAKSKRIYFRTMKDLAMPKQMFDLEKMKKKYKELRKFQLQSYSQVIGIIGQDQKLFLKQLKWHELQGEKENESPALVLTPLGYVLMGNSCPIEKLYKQLTSLEVSMLNQQNKYHISEEDEEELMRMEEGAMSIEYAMPYENDRILVEDQISLKLLESNVRFLENENRYEATLLWKEPDITMPTEASYRIAMRRLKIMMCHLKRIKKYDEIKRQIENLIEKNYARVLKWDEVVNPPKKAFYIPIFITEPKGKRIRLIWDAACKVEGKSLNDYLYSGPNLYINLLSILMTSREGKYFVKGDVSEMFHQVKVKNTDQPAMRFLFMDNEEKILHLEMQVLIFGAICAPTIAQYVKNKVAEDFEQTNPQAAKALLDKMYVDDFVISFNDLPIGKKLIKDARGILKNASFELVKLQANHSEVLEEIKQNLTLKDKENAKLFSQEEEEKILGYSVNFKKDVITLSINYEKFDPAILNGTKMPSKREFLRFMMQIYDPLGFFTFFTKNLKLIYHWICKDKLDWNELISKKQISYWLKCLGQFKEVQKIEIPRPYSLNIVNAKKKQLIICGDAGKEALCTVAYLRILNENNEQIDVAFIAAKSYIVPLKQKRTIPELEMDVAAKGVEFKKIIVKFHDLIFDETMFFTDNACVFCWIVNGPQKPTIYVNNRYNKIKSGSNIKQWNWLPSELQPADYGTKIDSIPEITYENEWFKPKIFCLPEEKWLHLVPPNELATEQLNAHLENKPLNKNEYVPMIDLNNYSSWIKAVNQVQILMKFIFIYLKQIRKLKHETKFCTRKKSLEKQKKIAELIQRMKSSDFMHYDAELFLIKEAQKQGFEEERVALKKGLRLKSNNKLYRFNPFLDQYGVLRIETRIPMKMNYHYDKKCPIILPKKNRATTLIIMHYHEKNKHLHYKTVIVDMLQRFFLQNINWEIKRTIRENCYRCKKFNAKPDQPKMGDLPSERLATFTPPFTYIIIDVCGPLTIIEERKRKKRWLFVAVCLTTRAVHIEILYSMDSESCLMALQNTINLRGAPARIISDNGTNFIGGSKILKDMQYYWNKKLLKQGVIQTPIEWDFNPARASHMNGSVERVIGLVKNTLKNMNDTLDRRMIFPKDEVLRCLICEVIGLLNNRPLTMHPLENTENEFLTPNDFLMQRNNFQAVPNESVIKISNFIEDWFSVKEFIKSVWDHFCKIYVCEIRYRDKWINTKKPLSVGDLVVLDDPTIVNFWRMGKRNIVSKDKILSKKWREKYKDEKYVTVTRPASQVAVININVGGNDVEVSNV</sequence>
<dbReference type="InterPro" id="IPR000477">
    <property type="entry name" value="RT_dom"/>
</dbReference>
<keyword evidence="3" id="KW-0540">Nuclease</keyword>
<feature type="region of interest" description="Disordered" evidence="7">
    <location>
        <begin position="509"/>
        <end position="529"/>
    </location>
</feature>
<dbReference type="GO" id="GO:0042575">
    <property type="term" value="C:DNA polymerase complex"/>
    <property type="evidence" value="ECO:0007669"/>
    <property type="project" value="UniProtKB-ARBA"/>
</dbReference>
<dbReference type="InterPro" id="IPR043502">
    <property type="entry name" value="DNA/RNA_pol_sf"/>
</dbReference>
<feature type="compositionally biased region" description="Basic and acidic residues" evidence="7">
    <location>
        <begin position="476"/>
        <end position="492"/>
    </location>
</feature>
<dbReference type="GO" id="GO:0003676">
    <property type="term" value="F:nucleic acid binding"/>
    <property type="evidence" value="ECO:0007669"/>
    <property type="project" value="InterPro"/>
</dbReference>
<dbReference type="Gene3D" id="3.10.10.10">
    <property type="entry name" value="HIV Type 1 Reverse Transcriptase, subunit A, domain 1"/>
    <property type="match status" value="1"/>
</dbReference>
<dbReference type="InterPro" id="IPR008042">
    <property type="entry name" value="Retrotrans_Pao"/>
</dbReference>
<dbReference type="InterPro" id="IPR001584">
    <property type="entry name" value="Integrase_cat-core"/>
</dbReference>
<evidence type="ECO:0000259" key="8">
    <source>
        <dbReference type="PROSITE" id="PS50994"/>
    </source>
</evidence>
<evidence type="ECO:0000313" key="10">
    <source>
        <dbReference type="Proteomes" id="UP001107558"/>
    </source>
</evidence>
<evidence type="ECO:0000256" key="7">
    <source>
        <dbReference type="SAM" id="MobiDB-lite"/>
    </source>
</evidence>
<feature type="domain" description="Integrase catalytic" evidence="8">
    <location>
        <begin position="1615"/>
        <end position="1807"/>
    </location>
</feature>
<evidence type="ECO:0000256" key="1">
    <source>
        <dbReference type="ARBA" id="ARBA00022679"/>
    </source>
</evidence>
<evidence type="ECO:0000256" key="6">
    <source>
        <dbReference type="ARBA" id="ARBA00022918"/>
    </source>
</evidence>
<dbReference type="InterPro" id="IPR043128">
    <property type="entry name" value="Rev_trsase/Diguanyl_cyclase"/>
</dbReference>
<feature type="region of interest" description="Disordered" evidence="7">
    <location>
        <begin position="47"/>
        <end position="97"/>
    </location>
</feature>
<keyword evidence="2" id="KW-0548">Nucleotidyltransferase</keyword>
<keyword evidence="1" id="KW-0808">Transferase</keyword>
<dbReference type="PANTHER" id="PTHR47331">
    <property type="entry name" value="PHD-TYPE DOMAIN-CONTAINING PROTEIN"/>
    <property type="match status" value="1"/>
</dbReference>
<dbReference type="GO" id="GO:0006508">
    <property type="term" value="P:proteolysis"/>
    <property type="evidence" value="ECO:0007669"/>
    <property type="project" value="InterPro"/>
</dbReference>
<feature type="region of interest" description="Disordered" evidence="7">
    <location>
        <begin position="329"/>
        <end position="350"/>
    </location>
</feature>
<evidence type="ECO:0000256" key="3">
    <source>
        <dbReference type="ARBA" id="ARBA00022722"/>
    </source>
</evidence>